<evidence type="ECO:0000313" key="1">
    <source>
        <dbReference type="EMBL" id="GAT06750.1"/>
    </source>
</evidence>
<organism evidence="1 2">
    <name type="scientific">Mycolicibacterium fortuitum subsp. acetamidolyticum</name>
    <dbReference type="NCBI Taxonomy" id="144550"/>
    <lineage>
        <taxon>Bacteria</taxon>
        <taxon>Bacillati</taxon>
        <taxon>Actinomycetota</taxon>
        <taxon>Actinomycetes</taxon>
        <taxon>Mycobacteriales</taxon>
        <taxon>Mycobacteriaceae</taxon>
        <taxon>Mycolicibacterium</taxon>
    </lineage>
</organism>
<dbReference type="AlphaFoldDB" id="A0A100WYG1"/>
<proteinExistence type="predicted"/>
<reference evidence="1 2" key="1">
    <citation type="journal article" date="2016" name="Genome Announc.">
        <title>Draft Genome Sequences of Five Rapidly Growing Mycobacterium Species, M. thermoresistibile, M. fortuitum subsp. acetamidolyticum, M. canariasense, M. brisbanense, and M. novocastrense.</title>
        <authorList>
            <person name="Katahira K."/>
            <person name="Ogura Y."/>
            <person name="Gotoh Y."/>
            <person name="Hayashi T."/>
        </authorList>
    </citation>
    <scope>NUCLEOTIDE SEQUENCE [LARGE SCALE GENOMIC DNA]</scope>
    <source>
        <strain evidence="1 2">JCM6368</strain>
    </source>
</reference>
<accession>A0A100WYG1</accession>
<reference evidence="2" key="2">
    <citation type="submission" date="2016-02" db="EMBL/GenBank/DDBJ databases">
        <title>Draft genome sequence of five rapidly growing Mycobacterium species.</title>
        <authorList>
            <person name="Katahira K."/>
            <person name="Gotou Y."/>
            <person name="Iida K."/>
            <person name="Ogura Y."/>
            <person name="Hayashi T."/>
        </authorList>
    </citation>
    <scope>NUCLEOTIDE SEQUENCE [LARGE SCALE GENOMIC DNA]</scope>
    <source>
        <strain evidence="2">JCM6368</strain>
    </source>
</reference>
<protein>
    <submittedName>
        <fullName evidence="1">Patatin</fullName>
    </submittedName>
</protein>
<name>A0A100WYG1_MYCFO</name>
<evidence type="ECO:0000313" key="2">
    <source>
        <dbReference type="Proteomes" id="UP000069705"/>
    </source>
</evidence>
<sequence length="75" mass="8598">MLVGHDQAHLSLPWVKVRAIQVDSTDVGVLDFDIDRDEAEALYDKGYTATTEFLTTWDWPAYLERFRRATRVGPA</sequence>
<dbReference type="Proteomes" id="UP000069705">
    <property type="component" value="Unassembled WGS sequence"/>
</dbReference>
<dbReference type="EMBL" id="BCSZ01000081">
    <property type="protein sequence ID" value="GAT06750.1"/>
    <property type="molecule type" value="Genomic_DNA"/>
</dbReference>
<comment type="caution">
    <text evidence="1">The sequence shown here is derived from an EMBL/GenBank/DDBJ whole genome shotgun (WGS) entry which is preliminary data.</text>
</comment>
<gene>
    <name evidence="1" type="ORF">RMCFA_6861</name>
</gene>